<dbReference type="InterPro" id="IPR000531">
    <property type="entry name" value="Beta-barrel_TonB"/>
</dbReference>
<sequence length="671" mass="74149">MLYGTIWNQIMKFTRTLVLASTSLLATVATSQAQEVKRDTKKQGEVVLKPITIISHGKDNIEATGGTVLTYKDIEKLQPANVSELFSRQSSIAVSGGGGPSKRIHVLGMEQSNLAVSVDGVPQTATSWHHTGSNVIDPAFLKRVEVEAGAAAADSGFGAAAGAIRYETVNALDLLEPGKTFGARIIGSYGTNGRGFSGSTAAYGLKDGFDWLLMLHGTSGHNYKNGDGTEILGTEPAARNILGKAGYEFDGNRIDIGYERSRDKADRLIKMNMGLPGDTEYPLEVARDSVNIKYTRTDATDMWDPEVQFYYNRNDYWRNDYQNRTNGNMILKEDLYGGKLQNTFTIDYGKITAGIDFGKHDYNTDNYGHNDRRYRKFNTQQVGAFTQGRFEFDNGFSLSTGARYDYSRFADWNDEVFSDSGASVNGTLSYKFNEHIEVFAGASRTWLGYVLGDYGYVHARNNAFYTDPTFSPGRARNYKAGVNFGGADWSAGITLFDTRIAGLPNYDSQKLGNDPEEYRSRGFTLNARYIWNYTTIGATFTKAKVTAGDDPVLPNSGSFMPIGDMATLFIDQEIPDYNMKVGATLAWAGRISDEAATAANFYDQPAYTVVNAYAEWNPPAVKNMTLRVGVENLFNENYYERTSFAPSQNRGGIDPVWAPGRTFTFQTAFKF</sequence>
<dbReference type="Pfam" id="PF07715">
    <property type="entry name" value="Plug"/>
    <property type="match status" value="1"/>
</dbReference>
<comment type="subcellular location">
    <subcellularLocation>
        <location evidence="1 12">Cell outer membrane</location>
        <topology evidence="1 12">Multi-pass membrane protein</topology>
    </subcellularLocation>
</comment>
<keyword evidence="8 13" id="KW-0798">TonB box</keyword>
<dbReference type="EMBL" id="ACJD01000006">
    <property type="protein sequence ID" value="EEH13370.1"/>
    <property type="molecule type" value="Genomic_DNA"/>
</dbReference>
<evidence type="ECO:0000259" key="16">
    <source>
        <dbReference type="Pfam" id="PF07715"/>
    </source>
</evidence>
<dbReference type="Proteomes" id="UP000003678">
    <property type="component" value="Unassembled WGS sequence"/>
</dbReference>
<evidence type="ECO:0000256" key="5">
    <source>
        <dbReference type="ARBA" id="ARBA00022452"/>
    </source>
</evidence>
<keyword evidence="4 12" id="KW-0813">Transport</keyword>
<dbReference type="PANTHER" id="PTHR30069:SF41">
    <property type="entry name" value="HEME_HEMOPEXIN UTILIZATION PROTEIN C"/>
    <property type="match status" value="1"/>
</dbReference>
<dbReference type="GO" id="GO:0015344">
    <property type="term" value="F:siderophore uptake transmembrane transporter activity"/>
    <property type="evidence" value="ECO:0007669"/>
    <property type="project" value="TreeGrafter"/>
</dbReference>
<dbReference type="Pfam" id="PF00593">
    <property type="entry name" value="TonB_dep_Rec_b-barrel"/>
    <property type="match status" value="1"/>
</dbReference>
<dbReference type="Gene3D" id="2.40.170.20">
    <property type="entry name" value="TonB-dependent receptor, beta-barrel domain"/>
    <property type="match status" value="1"/>
</dbReference>
<evidence type="ECO:0000256" key="13">
    <source>
        <dbReference type="RuleBase" id="RU003357"/>
    </source>
</evidence>
<evidence type="ECO:0000256" key="6">
    <source>
        <dbReference type="ARBA" id="ARBA00022692"/>
    </source>
</evidence>
<dbReference type="GO" id="GO:0009279">
    <property type="term" value="C:cell outer membrane"/>
    <property type="evidence" value="ECO:0007669"/>
    <property type="project" value="UniProtKB-SubCell"/>
</dbReference>
<dbReference type="CDD" id="cd01347">
    <property type="entry name" value="ligand_gated_channel"/>
    <property type="match status" value="1"/>
</dbReference>
<dbReference type="PROSITE" id="PS52016">
    <property type="entry name" value="TONB_DEPENDENT_REC_3"/>
    <property type="match status" value="1"/>
</dbReference>
<reference evidence="17 18" key="1">
    <citation type="submission" date="2009-03" db="EMBL/GenBank/DDBJ databases">
        <authorList>
            <person name="Setubal J.C."/>
            <person name="Boyle S."/>
            <person name="Crasta O.R."/>
            <person name="Gillespie J.J."/>
            <person name="Kenyon R.W."/>
            <person name="Lu J."/>
            <person name="Mane S."/>
            <person name="Nagrani S."/>
            <person name="Shallom J.M."/>
            <person name="Shallom S."/>
            <person name="Shukla M."/>
            <person name="Snyder E.E."/>
            <person name="Sobral B.W."/>
            <person name="Wattam A.R."/>
            <person name="Will R."/>
            <person name="Williams K."/>
            <person name="Yoo H."/>
            <person name="Bruce D.H."/>
            <person name="Detter C."/>
            <person name="Munk C."/>
            <person name="Brettin T.S."/>
            <person name="Ficht T."/>
        </authorList>
    </citation>
    <scope>NUCLEOTIDE SEQUENCE [LARGE SCALE GENOMIC DNA]</scope>
    <source>
        <strain evidence="17 18">Cudo</strain>
    </source>
</reference>
<keyword evidence="6 12" id="KW-0812">Transmembrane</keyword>
<feature type="domain" description="TonB-dependent receptor plug" evidence="16">
    <location>
        <begin position="67"/>
        <end position="163"/>
    </location>
</feature>
<name>C0G8V6_9HYPH</name>
<accession>C0G8V6</accession>
<evidence type="ECO:0000259" key="15">
    <source>
        <dbReference type="Pfam" id="PF00593"/>
    </source>
</evidence>
<proteinExistence type="inferred from homology"/>
<keyword evidence="11 12" id="KW-0998">Cell outer membrane</keyword>
<gene>
    <name evidence="17" type="ORF">BCETI_6000298</name>
</gene>
<keyword evidence="10" id="KW-0675">Receptor</keyword>
<evidence type="ECO:0000256" key="3">
    <source>
        <dbReference type="ARBA" id="ARBA00021261"/>
    </source>
</evidence>
<keyword evidence="5 12" id="KW-1134">Transmembrane beta strand</keyword>
<dbReference type="InterPro" id="IPR012910">
    <property type="entry name" value="Plug_dom"/>
</dbReference>
<evidence type="ECO:0000256" key="10">
    <source>
        <dbReference type="ARBA" id="ARBA00023170"/>
    </source>
</evidence>
<evidence type="ECO:0000313" key="18">
    <source>
        <dbReference type="Proteomes" id="UP000003678"/>
    </source>
</evidence>
<feature type="domain" description="TonB-dependent receptor-like beta-barrel" evidence="15">
    <location>
        <begin position="242"/>
        <end position="633"/>
    </location>
</feature>
<dbReference type="InterPro" id="IPR037066">
    <property type="entry name" value="Plug_dom_sf"/>
</dbReference>
<dbReference type="AlphaFoldDB" id="C0G8V6"/>
<feature type="signal peptide" evidence="14">
    <location>
        <begin position="1"/>
        <end position="33"/>
    </location>
</feature>
<dbReference type="InterPro" id="IPR036942">
    <property type="entry name" value="Beta-barrel_TonB_sf"/>
</dbReference>
<evidence type="ECO:0000256" key="9">
    <source>
        <dbReference type="ARBA" id="ARBA00023136"/>
    </source>
</evidence>
<evidence type="ECO:0000256" key="14">
    <source>
        <dbReference type="SAM" id="SignalP"/>
    </source>
</evidence>
<evidence type="ECO:0000256" key="2">
    <source>
        <dbReference type="ARBA" id="ARBA00009810"/>
    </source>
</evidence>
<keyword evidence="7 14" id="KW-0732">Signal</keyword>
<dbReference type="InterPro" id="IPR039426">
    <property type="entry name" value="TonB-dep_rcpt-like"/>
</dbReference>
<comment type="similarity">
    <text evidence="2 12 13">Belongs to the TonB-dependent receptor family.</text>
</comment>
<dbReference type="PANTHER" id="PTHR30069">
    <property type="entry name" value="TONB-DEPENDENT OUTER MEMBRANE RECEPTOR"/>
    <property type="match status" value="1"/>
</dbReference>
<dbReference type="Gene3D" id="2.170.130.10">
    <property type="entry name" value="TonB-dependent receptor, plug domain"/>
    <property type="match status" value="1"/>
</dbReference>
<evidence type="ECO:0000256" key="12">
    <source>
        <dbReference type="PROSITE-ProRule" id="PRU01360"/>
    </source>
</evidence>
<dbReference type="SUPFAM" id="SSF56935">
    <property type="entry name" value="Porins"/>
    <property type="match status" value="1"/>
</dbReference>
<organism evidence="17 18">
    <name type="scientific">Brucella ceti str. Cudo</name>
    <dbReference type="NCBI Taxonomy" id="595497"/>
    <lineage>
        <taxon>Bacteria</taxon>
        <taxon>Pseudomonadati</taxon>
        <taxon>Pseudomonadota</taxon>
        <taxon>Alphaproteobacteria</taxon>
        <taxon>Hyphomicrobiales</taxon>
        <taxon>Brucellaceae</taxon>
        <taxon>Brucella/Ochrobactrum group</taxon>
        <taxon>Brucella</taxon>
    </lineage>
</organism>
<evidence type="ECO:0000256" key="8">
    <source>
        <dbReference type="ARBA" id="ARBA00023077"/>
    </source>
</evidence>
<evidence type="ECO:0000256" key="1">
    <source>
        <dbReference type="ARBA" id="ARBA00004571"/>
    </source>
</evidence>
<comment type="caution">
    <text evidence="17">The sequence shown here is derived from an EMBL/GenBank/DDBJ whole genome shotgun (WGS) entry which is preliminary data.</text>
</comment>
<evidence type="ECO:0000256" key="11">
    <source>
        <dbReference type="ARBA" id="ARBA00023237"/>
    </source>
</evidence>
<keyword evidence="9 12" id="KW-0472">Membrane</keyword>
<evidence type="ECO:0000256" key="4">
    <source>
        <dbReference type="ARBA" id="ARBA00022448"/>
    </source>
</evidence>
<feature type="chain" id="PRO_5002896381" description="Heme transporter BhuA" evidence="14">
    <location>
        <begin position="34"/>
        <end position="671"/>
    </location>
</feature>
<dbReference type="GO" id="GO:0044718">
    <property type="term" value="P:siderophore transmembrane transport"/>
    <property type="evidence" value="ECO:0007669"/>
    <property type="project" value="TreeGrafter"/>
</dbReference>
<evidence type="ECO:0000256" key="7">
    <source>
        <dbReference type="ARBA" id="ARBA00022729"/>
    </source>
</evidence>
<protein>
    <recommendedName>
        <fullName evidence="3">Heme transporter BhuA</fullName>
    </recommendedName>
</protein>
<evidence type="ECO:0000313" key="17">
    <source>
        <dbReference type="EMBL" id="EEH13370.1"/>
    </source>
</evidence>